<gene>
    <name evidence="2" type="ORF">DB43_HL00220</name>
</gene>
<dbReference type="AlphaFoldDB" id="A0A0C1E9E2"/>
<evidence type="ECO:0000256" key="1">
    <source>
        <dbReference type="SAM" id="Phobius"/>
    </source>
</evidence>
<evidence type="ECO:0000313" key="2">
    <source>
        <dbReference type="EMBL" id="KIA76713.1"/>
    </source>
</evidence>
<dbReference type="EMBL" id="JSAM01000107">
    <property type="protein sequence ID" value="KIA76713.1"/>
    <property type="molecule type" value="Genomic_DNA"/>
</dbReference>
<keyword evidence="1" id="KW-0472">Membrane</keyword>
<accession>A0A0C1E9E2</accession>
<dbReference type="Proteomes" id="UP000031307">
    <property type="component" value="Unassembled WGS sequence"/>
</dbReference>
<evidence type="ECO:0000313" key="3">
    <source>
        <dbReference type="Proteomes" id="UP000031307"/>
    </source>
</evidence>
<reference evidence="2 3" key="1">
    <citation type="journal article" date="2014" name="Mol. Biol. Evol.">
        <title>Massive expansion of Ubiquitination-related gene families within the Chlamydiae.</title>
        <authorList>
            <person name="Domman D."/>
            <person name="Collingro A."/>
            <person name="Lagkouvardos I."/>
            <person name="Gehre L."/>
            <person name="Weinmaier T."/>
            <person name="Rattei T."/>
            <person name="Subtil A."/>
            <person name="Horn M."/>
        </authorList>
    </citation>
    <scope>NUCLEOTIDE SEQUENCE [LARGE SCALE GENOMIC DNA]</scope>
    <source>
        <strain evidence="2 3">OEW1</strain>
    </source>
</reference>
<name>A0A0C1E9E2_9BACT</name>
<comment type="caution">
    <text evidence="2">The sequence shown here is derived from an EMBL/GenBank/DDBJ whole genome shotgun (WGS) entry which is preliminary data.</text>
</comment>
<sequence>MLSEEDIAKTNLREEWKVKIKQIKFNTFLKKVFMYIKNIKRIFVYLHLIYLLNFHLVIKI</sequence>
<protein>
    <submittedName>
        <fullName evidence="2">Uncharacterized protein</fullName>
    </submittedName>
</protein>
<feature type="transmembrane region" description="Helical" evidence="1">
    <location>
        <begin position="42"/>
        <end position="58"/>
    </location>
</feature>
<keyword evidence="1" id="KW-1133">Transmembrane helix</keyword>
<proteinExistence type="predicted"/>
<keyword evidence="1" id="KW-0812">Transmembrane</keyword>
<organism evidence="2 3">
    <name type="scientific">Parachlamydia acanthamoebae</name>
    <dbReference type="NCBI Taxonomy" id="83552"/>
    <lineage>
        <taxon>Bacteria</taxon>
        <taxon>Pseudomonadati</taxon>
        <taxon>Chlamydiota</taxon>
        <taxon>Chlamydiia</taxon>
        <taxon>Parachlamydiales</taxon>
        <taxon>Parachlamydiaceae</taxon>
        <taxon>Parachlamydia</taxon>
    </lineage>
</organism>